<protein>
    <submittedName>
        <fullName evidence="3">LytR family transcriptional regulator</fullName>
    </submittedName>
</protein>
<sequence length="172" mass="19181">PDGSIATDSAEENKGIKYFSCRYEHVRFEKGLMHMSGAVALKFVRSRHGTNGEGSDFARSARQQKVIDAVRKKILSFETLTDPQKISDLVKTLGKSIDMDISVKDAIEFCQSFVLDDRKSLLVHPDASGYGGAFVLISQDDDFSIIHDYVRKILKEEITEYESTASARPGNK</sequence>
<comment type="caution">
    <text evidence="3">The sequence shown here is derived from an EMBL/GenBank/DDBJ whole genome shotgun (WGS) entry which is preliminary data.</text>
</comment>
<feature type="non-terminal residue" evidence="3">
    <location>
        <position position="1"/>
    </location>
</feature>
<evidence type="ECO:0000313" key="3">
    <source>
        <dbReference type="EMBL" id="KKQ76940.1"/>
    </source>
</evidence>
<dbReference type="Proteomes" id="UP000034324">
    <property type="component" value="Unassembled WGS sequence"/>
</dbReference>
<gene>
    <name evidence="3" type="ORF">US99_C0054G0001</name>
</gene>
<comment type="similarity">
    <text evidence="1">Belongs to the LytR/CpsA/Psr (LCP) family.</text>
</comment>
<dbReference type="AlphaFoldDB" id="A0A0G0KN70"/>
<dbReference type="PANTHER" id="PTHR33392:SF6">
    <property type="entry name" value="POLYISOPRENYL-TEICHOIC ACID--PEPTIDOGLYCAN TEICHOIC ACID TRANSFERASE TAGU"/>
    <property type="match status" value="1"/>
</dbReference>
<dbReference type="EMBL" id="LBVC01000054">
    <property type="protein sequence ID" value="KKQ76940.1"/>
    <property type="molecule type" value="Genomic_DNA"/>
</dbReference>
<dbReference type="PANTHER" id="PTHR33392">
    <property type="entry name" value="POLYISOPRENYL-TEICHOIC ACID--PEPTIDOGLYCAN TEICHOIC ACID TRANSFERASE TAGU"/>
    <property type="match status" value="1"/>
</dbReference>
<reference evidence="3 4" key="1">
    <citation type="journal article" date="2015" name="Nature">
        <title>rRNA introns, odd ribosomes, and small enigmatic genomes across a large radiation of phyla.</title>
        <authorList>
            <person name="Brown C.T."/>
            <person name="Hug L.A."/>
            <person name="Thomas B.C."/>
            <person name="Sharon I."/>
            <person name="Castelle C.J."/>
            <person name="Singh A."/>
            <person name="Wilkins M.J."/>
            <person name="Williams K.H."/>
            <person name="Banfield J.F."/>
        </authorList>
    </citation>
    <scope>NUCLEOTIDE SEQUENCE [LARGE SCALE GENOMIC DNA]</scope>
</reference>
<feature type="domain" description="Cell envelope-related transcriptional attenuator" evidence="2">
    <location>
        <begin position="23"/>
        <end position="75"/>
    </location>
</feature>
<dbReference type="InterPro" id="IPR004474">
    <property type="entry name" value="LytR_CpsA_psr"/>
</dbReference>
<accession>A0A0G0KN70</accession>
<evidence type="ECO:0000259" key="2">
    <source>
        <dbReference type="Pfam" id="PF03816"/>
    </source>
</evidence>
<evidence type="ECO:0000256" key="1">
    <source>
        <dbReference type="ARBA" id="ARBA00006068"/>
    </source>
</evidence>
<dbReference type="Gene3D" id="3.40.630.190">
    <property type="entry name" value="LCP protein"/>
    <property type="match status" value="1"/>
</dbReference>
<evidence type="ECO:0000313" key="4">
    <source>
        <dbReference type="Proteomes" id="UP000034324"/>
    </source>
</evidence>
<proteinExistence type="inferred from homology"/>
<name>A0A0G0KN70_9BACT</name>
<organism evidence="3 4">
    <name type="scientific">Candidatus Daviesbacteria bacterium GW2011_GWF2_38_6</name>
    <dbReference type="NCBI Taxonomy" id="1618432"/>
    <lineage>
        <taxon>Bacteria</taxon>
        <taxon>Candidatus Daviesiibacteriota</taxon>
    </lineage>
</organism>
<dbReference type="Pfam" id="PF03816">
    <property type="entry name" value="LytR_cpsA_psr"/>
    <property type="match status" value="1"/>
</dbReference>
<dbReference type="InterPro" id="IPR050922">
    <property type="entry name" value="LytR/CpsA/Psr_CW_biosynth"/>
</dbReference>